<evidence type="ECO:0000256" key="1">
    <source>
        <dbReference type="SAM" id="MobiDB-lite"/>
    </source>
</evidence>
<evidence type="ECO:0000313" key="4">
    <source>
        <dbReference type="EMBL" id="KAF5442060.1"/>
    </source>
</evidence>
<reference evidence="4" key="1">
    <citation type="submission" date="2015-10" db="EMBL/GenBank/DDBJ databases">
        <authorList>
            <person name="Martinez-Garcia P.J."/>
            <person name="Crepeau M.W."/>
            <person name="Puiu D."/>
            <person name="Gonzalez-Ibeas D."/>
            <person name="Whalen J."/>
            <person name="Stevens K."/>
            <person name="Paul R."/>
            <person name="Butterfield T."/>
            <person name="Britton M."/>
            <person name="Reagan R."/>
            <person name="Chakraborty S."/>
            <person name="Walawage S.L."/>
            <person name="Vasquez-Gross H.A."/>
            <person name="Cardeno C."/>
            <person name="Famula R."/>
            <person name="Pratt K."/>
            <person name="Kuruganti S."/>
            <person name="Aradhya M.K."/>
            <person name="Leslie C.A."/>
            <person name="Dandekar A.M."/>
            <person name="Salzberg S.L."/>
            <person name="Wegrzyn J.L."/>
            <person name="Langley C.H."/>
            <person name="Neale D.B."/>
        </authorList>
    </citation>
    <scope>NUCLEOTIDE SEQUENCE</scope>
    <source>
        <tissue evidence="4">Leaves</tissue>
    </source>
</reference>
<dbReference type="PANTHER" id="PTHR47481">
    <property type="match status" value="1"/>
</dbReference>
<dbReference type="PANTHER" id="PTHR47481:SF22">
    <property type="entry name" value="RETROTRANSPOSON GAG DOMAIN-CONTAINING PROTEIN"/>
    <property type="match status" value="1"/>
</dbReference>
<dbReference type="Gramene" id="Jr_Scaffold_94_00030_p1">
    <property type="protein sequence ID" value="cds.Jr_Scaffold_94_00030_p1"/>
    <property type="gene ID" value="Jr_Scaffold_94_00030"/>
</dbReference>
<feature type="region of interest" description="Disordered" evidence="1">
    <location>
        <begin position="566"/>
        <end position="596"/>
    </location>
</feature>
<dbReference type="AlphaFoldDB" id="A0A833X5D8"/>
<evidence type="ECO:0000313" key="5">
    <source>
        <dbReference type="Proteomes" id="UP000619265"/>
    </source>
</evidence>
<comment type="caution">
    <text evidence="4">The sequence shown here is derived from an EMBL/GenBank/DDBJ whole genome shotgun (WGS) entry which is preliminary data.</text>
</comment>
<evidence type="ECO:0000259" key="3">
    <source>
        <dbReference type="Pfam" id="PF25597"/>
    </source>
</evidence>
<organism evidence="4 5">
    <name type="scientific">Juglans regia</name>
    <name type="common">English walnut</name>
    <dbReference type="NCBI Taxonomy" id="51240"/>
    <lineage>
        <taxon>Eukaryota</taxon>
        <taxon>Viridiplantae</taxon>
        <taxon>Streptophyta</taxon>
        <taxon>Embryophyta</taxon>
        <taxon>Tracheophyta</taxon>
        <taxon>Spermatophyta</taxon>
        <taxon>Magnoliopsida</taxon>
        <taxon>eudicotyledons</taxon>
        <taxon>Gunneridae</taxon>
        <taxon>Pentapetalae</taxon>
        <taxon>rosids</taxon>
        <taxon>fabids</taxon>
        <taxon>Fagales</taxon>
        <taxon>Juglandaceae</taxon>
        <taxon>Juglans</taxon>
    </lineage>
</organism>
<name>A0A833X5D8_JUGRE</name>
<feature type="region of interest" description="Disordered" evidence="1">
    <location>
        <begin position="243"/>
        <end position="292"/>
    </location>
</feature>
<feature type="region of interest" description="Disordered" evidence="1">
    <location>
        <begin position="1"/>
        <end position="28"/>
    </location>
</feature>
<dbReference type="EMBL" id="LIHL02000109">
    <property type="protein sequence ID" value="KAF5442060.1"/>
    <property type="molecule type" value="Genomic_DNA"/>
</dbReference>
<dbReference type="Pfam" id="PF14223">
    <property type="entry name" value="Retrotran_gag_2"/>
    <property type="match status" value="1"/>
</dbReference>
<gene>
    <name evidence="4" type="ORF">F2P56_037245</name>
</gene>
<feature type="compositionally biased region" description="Polar residues" evidence="1">
    <location>
        <begin position="1"/>
        <end position="21"/>
    </location>
</feature>
<evidence type="ECO:0008006" key="6">
    <source>
        <dbReference type="Google" id="ProtNLM"/>
    </source>
</evidence>
<feature type="compositionally biased region" description="Low complexity" evidence="1">
    <location>
        <begin position="248"/>
        <end position="265"/>
    </location>
</feature>
<dbReference type="Pfam" id="PF25597">
    <property type="entry name" value="SH3_retrovirus"/>
    <property type="match status" value="1"/>
</dbReference>
<reference evidence="4" key="2">
    <citation type="submission" date="2020-03" db="EMBL/GenBank/DDBJ databases">
        <title>Walnut 2.0.</title>
        <authorList>
            <person name="Marrano A."/>
            <person name="Britton M."/>
            <person name="Zimin A.V."/>
            <person name="Zaini P.A."/>
            <person name="Workman R."/>
            <person name="Puiu D."/>
            <person name="Bianco L."/>
            <person name="Allen B.J."/>
            <person name="Troggio M."/>
            <person name="Leslie C.A."/>
            <person name="Timp W."/>
            <person name="Dendekar A."/>
            <person name="Salzberg S.L."/>
            <person name="Neale D.B."/>
        </authorList>
    </citation>
    <scope>NUCLEOTIDE SEQUENCE</scope>
    <source>
        <tissue evidence="4">Leaves</tissue>
    </source>
</reference>
<feature type="domain" description="Retroviral polymerase SH3-like" evidence="3">
    <location>
        <begin position="451"/>
        <end position="491"/>
    </location>
</feature>
<accession>A0A833X5D8</accession>
<dbReference type="InterPro" id="IPR054722">
    <property type="entry name" value="PolX-like_BBD"/>
</dbReference>
<feature type="domain" description="Retrovirus-related Pol polyprotein from transposon TNT 1-94-like beta-barrel" evidence="2">
    <location>
        <begin position="333"/>
        <end position="411"/>
    </location>
</feature>
<dbReference type="InterPro" id="IPR057670">
    <property type="entry name" value="SH3_retrovirus"/>
</dbReference>
<sequence length="696" mass="76252">MVSGEPSSTENSIPQSENTHNPITTPPSSTEIPLIALNITSQINEKLTPFTFPQWRAQFEALLIGYNLIDYVTGDKPCPNLHDSSTSAHQRTHWIRQDKLILSAIMASTTTTITPFISIAKTSQEAWHKLHTMYASKSRTRAMQLKEELTLIKKGSQTIQEYLHTVKSLADEISLINHPISEDDLTLYILNGLGADFREIAAPIRARERPLTFEELHDLLVGHDAYLRHLEVSSQQLVASANYSNRRSGSSSSSGGHLSKGSSKSHSSDRNNGASQNANSLAQKTKPNGQRRYTPKCQLCEQLDHTVKYCPRLQFPGATANCISTSPAQETKWLIDSAASHNITGDLAKLSIHSEYDGTDEVVIGDGSGLPVSHIGSLVFHTPTRTFHLNDTLCVPNIKKNLISVHNFTTHNNVFVEFHPLFFLVKDQTTGTVLLKGACENGVYTLPESMPKSVPCLFVGYSLAQNAYKCIDPSTNKVYHSRHVLFDETRNGLSAHPSSSLSSASAAPIHGVSSCIPQPSPVISAGENSFASPPGNAAPSSSLNSQNFNYASSCPNSIASHVIEPQSSDSHEIPLAHNTDLSPGTAPTLCDSPAQQPTRIHSMTTRSMNNIHKPKQLHSTTNHPIPSTIEPTCVGQALREPHWRTAMSEELTALMRHSTWELVPPPNKAKHLFDQRRKINTTIGSKLLHFSSLLLV</sequence>
<feature type="compositionally biased region" description="Polar residues" evidence="1">
    <location>
        <begin position="270"/>
        <end position="288"/>
    </location>
</feature>
<dbReference type="Proteomes" id="UP000619265">
    <property type="component" value="Unassembled WGS sequence"/>
</dbReference>
<proteinExistence type="predicted"/>
<evidence type="ECO:0000259" key="2">
    <source>
        <dbReference type="Pfam" id="PF22936"/>
    </source>
</evidence>
<dbReference type="Pfam" id="PF22936">
    <property type="entry name" value="Pol_BBD"/>
    <property type="match status" value="1"/>
</dbReference>
<protein>
    <recommendedName>
        <fullName evidence="6">Retrovirus-related Pol polyprotein from transposon RE1</fullName>
    </recommendedName>
</protein>